<feature type="domain" description="Cytochrome oxidase subunit I profile" evidence="20">
    <location>
        <begin position="8"/>
        <end position="529"/>
    </location>
</feature>
<organism evidence="21 22">
    <name type="scientific">Microbulbifer elongatus</name>
    <dbReference type="NCBI Taxonomy" id="86173"/>
    <lineage>
        <taxon>Bacteria</taxon>
        <taxon>Pseudomonadati</taxon>
        <taxon>Pseudomonadota</taxon>
        <taxon>Gammaproteobacteria</taxon>
        <taxon>Cellvibrionales</taxon>
        <taxon>Microbulbiferaceae</taxon>
        <taxon>Microbulbifer</taxon>
    </lineage>
</organism>
<evidence type="ECO:0000256" key="18">
    <source>
        <dbReference type="RuleBase" id="RU000370"/>
    </source>
</evidence>
<keyword evidence="5 18" id="KW-0813">Transport</keyword>
<comment type="pathway">
    <text evidence="2">Energy metabolism; oxidative phosphorylation.</text>
</comment>
<evidence type="ECO:0000256" key="6">
    <source>
        <dbReference type="ARBA" id="ARBA00022475"/>
    </source>
</evidence>
<feature type="transmembrane region" description="Helical" evidence="19">
    <location>
        <begin position="35"/>
        <end position="54"/>
    </location>
</feature>
<dbReference type="InterPro" id="IPR023615">
    <property type="entry name" value="Cyt_c_Oxase_su1_BS"/>
</dbReference>
<dbReference type="EMBL" id="JACASI010000026">
    <property type="protein sequence ID" value="MCQ3829751.1"/>
    <property type="molecule type" value="Genomic_DNA"/>
</dbReference>
<evidence type="ECO:0000256" key="11">
    <source>
        <dbReference type="ARBA" id="ARBA00022967"/>
    </source>
</evidence>
<keyword evidence="6" id="KW-1003">Cell membrane</keyword>
<evidence type="ECO:0000256" key="4">
    <source>
        <dbReference type="ARBA" id="ARBA00012949"/>
    </source>
</evidence>
<dbReference type="PROSITE" id="PS50855">
    <property type="entry name" value="COX1"/>
    <property type="match status" value="1"/>
</dbReference>
<feature type="transmembrane region" description="Helical" evidence="19">
    <location>
        <begin position="282"/>
        <end position="304"/>
    </location>
</feature>
<dbReference type="EC" id="7.1.1.9" evidence="4"/>
<comment type="caution">
    <text evidence="21">The sequence shown here is derived from an EMBL/GenBank/DDBJ whole genome shotgun (WGS) entry which is preliminary data.</text>
</comment>
<comment type="subcellular location">
    <subcellularLocation>
        <location evidence="1">Cell membrane</location>
        <topology evidence="1">Multi-pass membrane protein</topology>
    </subcellularLocation>
</comment>
<dbReference type="PROSITE" id="PS00077">
    <property type="entry name" value="COX1_CUB"/>
    <property type="match status" value="1"/>
</dbReference>
<evidence type="ECO:0000256" key="2">
    <source>
        <dbReference type="ARBA" id="ARBA00004673"/>
    </source>
</evidence>
<dbReference type="Pfam" id="PF00115">
    <property type="entry name" value="COX1"/>
    <property type="match status" value="1"/>
</dbReference>
<dbReference type="InterPro" id="IPR023616">
    <property type="entry name" value="Cyt_c_oxase-like_su1_dom"/>
</dbReference>
<feature type="transmembrane region" description="Helical" evidence="19">
    <location>
        <begin position="245"/>
        <end position="270"/>
    </location>
</feature>
<keyword evidence="7 18" id="KW-0349">Heme</keyword>
<evidence type="ECO:0000256" key="8">
    <source>
        <dbReference type="ARBA" id="ARBA00022660"/>
    </source>
</evidence>
<feature type="transmembrane region" description="Helical" evidence="19">
    <location>
        <begin position="816"/>
        <end position="837"/>
    </location>
</feature>
<keyword evidence="22" id="KW-1185">Reference proteome</keyword>
<feature type="transmembrane region" description="Helical" evidence="19">
    <location>
        <begin position="767"/>
        <end position="795"/>
    </location>
</feature>
<feature type="transmembrane region" description="Helical" evidence="19">
    <location>
        <begin position="199"/>
        <end position="225"/>
    </location>
</feature>
<feature type="transmembrane region" description="Helical" evidence="19">
    <location>
        <begin position="741"/>
        <end position="761"/>
    </location>
</feature>
<dbReference type="RefSeq" id="WP_255874801.1">
    <property type="nucleotide sequence ID" value="NZ_JACASI010000026.1"/>
</dbReference>
<evidence type="ECO:0000256" key="16">
    <source>
        <dbReference type="ARBA" id="ARBA00023136"/>
    </source>
</evidence>
<feature type="transmembrane region" description="Helical" evidence="19">
    <location>
        <begin position="574"/>
        <end position="596"/>
    </location>
</feature>
<dbReference type="InterPro" id="IPR035973">
    <property type="entry name" value="Cyt_c_oxidase_su3-like_sf"/>
</dbReference>
<evidence type="ECO:0000256" key="5">
    <source>
        <dbReference type="ARBA" id="ARBA00022448"/>
    </source>
</evidence>
<name>A0ABT1P0U8_9GAMM</name>
<feature type="transmembrane region" description="Helical" evidence="19">
    <location>
        <begin position="657"/>
        <end position="677"/>
    </location>
</feature>
<evidence type="ECO:0000256" key="15">
    <source>
        <dbReference type="ARBA" id="ARBA00023008"/>
    </source>
</evidence>
<sequence length="838" mass="93034">MNALKRHRLLTRIWASDPGWKRCFTTVSHTDLGRMFLAAAFFFFAVGGVLAMLIRAQLASPHAAFMGPDIYNQVFTMHGTMMMFLFAIPAFEGLAVYLLPKMLGARDLAFPRLTAYGFWCYAFGGSMMLISMLVGLAPDGGWFMYPPLTGAAASPGINTDVWLLGVTFVEISAICAAVELCVSILKFRAPGMSLDKMPIFAWYALVTALMILTGFPPLILGSILLELERAFGLPFFDTALGGDSLLWQHLFWLFGHPEVYIIFLPAAGLISTIIPVMSRTPLLAYGWVVASIVALAFLSFGLWVHHMFATGIPHMGVAFFSAASTLVAVPTAVQVFAWIGTMWQGRPQLHMPMLYILGFFATFVIGGLTGVMLAIVPFDWQAHDTAFVTAHLHYVLFGGFVFPVLAGLYYYAPLVTGRRRFFRIGEYAFALVFIGFHGTFLAMHWVGLLGQRRRIYTYDTDMGWGVINLISSVGSFVLAIGLAMVLLDLALNAYVAIRGKRNPWRAGTLEWSMMLPPSTYNFPSLPRVTSREPLIETPDLPTRLARGEGYLAVPRDNRREMLTVSTTRAEPESLVIYPGNTALPMCMAAVTGSFFLSLLFKVYWFTPFAVIGVIALAWRWVWGLGSRTDEADQNIGFGETVPHATQTNRSQGWWGSAFLMIADATLFGSLIFGYAFLWTIAPNWPPPQWLAFTLWEPLTGVAAAGLAFFAARQIPGCIRQEKCKTEGTTRRWFPWRLSPQLALVGLTTLAVIFVNLLWRAPSPTEHAYGAVLCVISAYGLFHVLLAILMLVFFIFRIGHGFISTRRRAEVEIVRLWIDYAVLIGLVSLMLILSPVLFT</sequence>
<evidence type="ECO:0000256" key="9">
    <source>
        <dbReference type="ARBA" id="ARBA00022692"/>
    </source>
</evidence>
<evidence type="ECO:0000259" key="20">
    <source>
        <dbReference type="PROSITE" id="PS50855"/>
    </source>
</evidence>
<protein>
    <recommendedName>
        <fullName evidence="4">cytochrome-c oxidase</fullName>
        <ecNumber evidence="4">7.1.1.9</ecNumber>
    </recommendedName>
</protein>
<dbReference type="InterPro" id="IPR013833">
    <property type="entry name" value="Cyt_c_oxidase_su3_a-hlx"/>
</dbReference>
<keyword evidence="15" id="KW-0186">Copper</keyword>
<evidence type="ECO:0000313" key="21">
    <source>
        <dbReference type="EMBL" id="MCQ3829751.1"/>
    </source>
</evidence>
<dbReference type="PANTHER" id="PTHR10422:SF35">
    <property type="entry name" value="CYTOCHROME BO(3) UBIQUINOL OXIDASE SUBUNIT 1"/>
    <property type="match status" value="1"/>
</dbReference>
<accession>A0ABT1P0U8</accession>
<feature type="transmembrane region" description="Helical" evidence="19">
    <location>
        <begin position="689"/>
        <end position="711"/>
    </location>
</feature>
<dbReference type="SUPFAM" id="SSF81442">
    <property type="entry name" value="Cytochrome c oxidase subunit I-like"/>
    <property type="match status" value="1"/>
</dbReference>
<keyword evidence="13 19" id="KW-1133">Transmembrane helix</keyword>
<feature type="transmembrane region" description="Helical" evidence="19">
    <location>
        <begin position="602"/>
        <end position="621"/>
    </location>
</feature>
<gene>
    <name evidence="21" type="primary">ctaD</name>
    <name evidence="21" type="ORF">HXX02_09855</name>
</gene>
<feature type="transmembrane region" description="Helical" evidence="19">
    <location>
        <begin position="466"/>
        <end position="491"/>
    </location>
</feature>
<feature type="transmembrane region" description="Helical" evidence="19">
    <location>
        <begin position="316"/>
        <end position="341"/>
    </location>
</feature>
<keyword evidence="10" id="KW-0479">Metal-binding</keyword>
<reference evidence="21" key="1">
    <citation type="thesis" date="2020" institute="Technische Universitat Dresden" country="Dresden, Germany">
        <title>The Agarolytic System of Microbulbifer elongatus PORT2, Isolated from Batu Karas, Pangandaran West Java Indonesia.</title>
        <authorList>
            <person name="Anggraeni S.R."/>
        </authorList>
    </citation>
    <scope>NUCLEOTIDE SEQUENCE</scope>
    <source>
        <strain evidence="21">PORT2</strain>
    </source>
</reference>
<evidence type="ECO:0000256" key="7">
    <source>
        <dbReference type="ARBA" id="ARBA00022617"/>
    </source>
</evidence>
<proteinExistence type="inferred from homology"/>
<keyword evidence="12 18" id="KW-0249">Electron transport</keyword>
<feature type="transmembrane region" description="Helical" evidence="19">
    <location>
        <begin position="353"/>
        <end position="378"/>
    </location>
</feature>
<dbReference type="InterPro" id="IPR036927">
    <property type="entry name" value="Cyt_c_oxase-like_su1_sf"/>
</dbReference>
<feature type="transmembrane region" description="Helical" evidence="19">
    <location>
        <begin position="424"/>
        <end position="446"/>
    </location>
</feature>
<dbReference type="PANTHER" id="PTHR10422">
    <property type="entry name" value="CYTOCHROME C OXIDASE SUBUNIT 1"/>
    <property type="match status" value="1"/>
</dbReference>
<evidence type="ECO:0000256" key="1">
    <source>
        <dbReference type="ARBA" id="ARBA00004651"/>
    </source>
</evidence>
<evidence type="ECO:0000256" key="13">
    <source>
        <dbReference type="ARBA" id="ARBA00022989"/>
    </source>
</evidence>
<evidence type="ECO:0000256" key="14">
    <source>
        <dbReference type="ARBA" id="ARBA00023004"/>
    </source>
</evidence>
<feature type="transmembrane region" description="Helical" evidence="19">
    <location>
        <begin position="390"/>
        <end position="412"/>
    </location>
</feature>
<keyword evidence="8 18" id="KW-0679">Respiratory chain</keyword>
<evidence type="ECO:0000313" key="22">
    <source>
        <dbReference type="Proteomes" id="UP001205566"/>
    </source>
</evidence>
<feature type="transmembrane region" description="Helical" evidence="19">
    <location>
        <begin position="161"/>
        <end position="187"/>
    </location>
</feature>
<dbReference type="SUPFAM" id="SSF81452">
    <property type="entry name" value="Cytochrome c oxidase subunit III-like"/>
    <property type="match status" value="1"/>
</dbReference>
<evidence type="ECO:0000256" key="12">
    <source>
        <dbReference type="ARBA" id="ARBA00022982"/>
    </source>
</evidence>
<keyword evidence="14" id="KW-0408">Iron</keyword>
<dbReference type="PRINTS" id="PR01165">
    <property type="entry name" value="CYCOXIDASEI"/>
</dbReference>
<evidence type="ECO:0000256" key="10">
    <source>
        <dbReference type="ARBA" id="ARBA00022723"/>
    </source>
</evidence>
<evidence type="ECO:0000256" key="3">
    <source>
        <dbReference type="ARBA" id="ARBA00009578"/>
    </source>
</evidence>
<dbReference type="Proteomes" id="UP001205566">
    <property type="component" value="Unassembled WGS sequence"/>
</dbReference>
<comment type="catalytic activity">
    <reaction evidence="17">
        <text>4 Fe(II)-[cytochrome c] + O2 + 8 H(+)(in) = 4 Fe(III)-[cytochrome c] + 2 H2O + 4 H(+)(out)</text>
        <dbReference type="Rhea" id="RHEA:11436"/>
        <dbReference type="Rhea" id="RHEA-COMP:10350"/>
        <dbReference type="Rhea" id="RHEA-COMP:14399"/>
        <dbReference type="ChEBI" id="CHEBI:15377"/>
        <dbReference type="ChEBI" id="CHEBI:15378"/>
        <dbReference type="ChEBI" id="CHEBI:15379"/>
        <dbReference type="ChEBI" id="CHEBI:29033"/>
        <dbReference type="ChEBI" id="CHEBI:29034"/>
        <dbReference type="EC" id="7.1.1.9"/>
    </reaction>
</comment>
<dbReference type="Gene3D" id="1.20.120.80">
    <property type="entry name" value="Cytochrome c oxidase, subunit III, four-helix bundle"/>
    <property type="match status" value="1"/>
</dbReference>
<keyword evidence="11" id="KW-1278">Translocase</keyword>
<feature type="transmembrane region" description="Helical" evidence="19">
    <location>
        <begin position="118"/>
        <end position="137"/>
    </location>
</feature>
<keyword evidence="9 18" id="KW-0812">Transmembrane</keyword>
<dbReference type="NCBIfam" id="TIGR02891">
    <property type="entry name" value="CtaD_CoxA"/>
    <property type="match status" value="1"/>
</dbReference>
<dbReference type="InterPro" id="IPR014241">
    <property type="entry name" value="Cyt_c_oxidase_su1_bac"/>
</dbReference>
<evidence type="ECO:0000256" key="19">
    <source>
        <dbReference type="SAM" id="Phobius"/>
    </source>
</evidence>
<dbReference type="Gene3D" id="1.20.210.10">
    <property type="entry name" value="Cytochrome c oxidase-like, subunit I domain"/>
    <property type="match status" value="1"/>
</dbReference>
<dbReference type="InterPro" id="IPR000883">
    <property type="entry name" value="Cyt_C_Oxase_1"/>
</dbReference>
<keyword evidence="16 19" id="KW-0472">Membrane</keyword>
<comment type="similarity">
    <text evidence="3 18">Belongs to the heme-copper respiratory oxidase family.</text>
</comment>
<evidence type="ECO:0000256" key="17">
    <source>
        <dbReference type="ARBA" id="ARBA00047816"/>
    </source>
</evidence>
<feature type="transmembrane region" description="Helical" evidence="19">
    <location>
        <begin position="74"/>
        <end position="98"/>
    </location>
</feature>